<feature type="compositionally biased region" description="Basic and acidic residues" evidence="16">
    <location>
        <begin position="396"/>
        <end position="405"/>
    </location>
</feature>
<feature type="transmembrane region" description="Helical" evidence="17">
    <location>
        <begin position="131"/>
        <end position="152"/>
    </location>
</feature>
<evidence type="ECO:0000256" key="16">
    <source>
        <dbReference type="SAM" id="MobiDB-lite"/>
    </source>
</evidence>
<feature type="transmembrane region" description="Helical" evidence="17">
    <location>
        <begin position="483"/>
        <end position="502"/>
    </location>
</feature>
<keyword evidence="10" id="KW-1015">Disulfide bond</keyword>
<feature type="compositionally biased region" description="Polar residues" evidence="16">
    <location>
        <begin position="407"/>
        <end position="422"/>
    </location>
</feature>
<feature type="signal peptide" evidence="18">
    <location>
        <begin position="1"/>
        <end position="18"/>
    </location>
</feature>
<gene>
    <name evidence="20" type="ORF">OUZ56_024717</name>
</gene>
<dbReference type="Pfam" id="PF00001">
    <property type="entry name" value="7tm_1"/>
    <property type="match status" value="1"/>
</dbReference>
<comment type="subcellular location">
    <subcellularLocation>
        <location evidence="1">Cell membrane</location>
        <topology evidence="1">Multi-pass membrane protein</topology>
    </subcellularLocation>
</comment>
<feature type="transmembrane region" description="Helical" evidence="17">
    <location>
        <begin position="448"/>
        <end position="471"/>
    </location>
</feature>
<evidence type="ECO:0000256" key="10">
    <source>
        <dbReference type="ARBA" id="ARBA00023157"/>
    </source>
</evidence>
<feature type="transmembrane region" description="Helical" evidence="17">
    <location>
        <begin position="218"/>
        <end position="240"/>
    </location>
</feature>
<evidence type="ECO:0000313" key="20">
    <source>
        <dbReference type="EMBL" id="KAK4012477.1"/>
    </source>
</evidence>
<accession>A0ABQ9ZHR6</accession>
<dbReference type="InterPro" id="IPR000276">
    <property type="entry name" value="GPCR_Rhodpsn"/>
</dbReference>
<comment type="similarity">
    <text evidence="2 15">Belongs to the G-protein coupled receptor 1 family.</text>
</comment>
<evidence type="ECO:0000256" key="1">
    <source>
        <dbReference type="ARBA" id="ARBA00004651"/>
    </source>
</evidence>
<keyword evidence="11 15" id="KW-0675">Receptor</keyword>
<keyword evidence="8 15" id="KW-0297">G-protein coupled receptor</keyword>
<dbReference type="PROSITE" id="PS50262">
    <property type="entry name" value="G_PROTEIN_RECEP_F1_2"/>
    <property type="match status" value="1"/>
</dbReference>
<evidence type="ECO:0000256" key="3">
    <source>
        <dbReference type="ARBA" id="ARBA00015317"/>
    </source>
</evidence>
<proteinExistence type="inferred from homology"/>
<dbReference type="Proteomes" id="UP001234178">
    <property type="component" value="Unassembled WGS sequence"/>
</dbReference>
<reference evidence="20 21" key="1">
    <citation type="journal article" date="2023" name="Nucleic Acids Res.">
        <title>The hologenome of Daphnia magna reveals possible DNA methylation and microbiome-mediated evolution of the host genome.</title>
        <authorList>
            <person name="Chaturvedi A."/>
            <person name="Li X."/>
            <person name="Dhandapani V."/>
            <person name="Marshall H."/>
            <person name="Kissane S."/>
            <person name="Cuenca-Cambronero M."/>
            <person name="Asole G."/>
            <person name="Calvet F."/>
            <person name="Ruiz-Romero M."/>
            <person name="Marangio P."/>
            <person name="Guigo R."/>
            <person name="Rago D."/>
            <person name="Mirbahai L."/>
            <person name="Eastwood N."/>
            <person name="Colbourne J.K."/>
            <person name="Zhou J."/>
            <person name="Mallon E."/>
            <person name="Orsini L."/>
        </authorList>
    </citation>
    <scope>NUCLEOTIDE SEQUENCE [LARGE SCALE GENOMIC DNA]</scope>
    <source>
        <strain evidence="20">LRV0_1</strain>
    </source>
</reference>
<keyword evidence="5" id="KW-0597">Phosphoprotein</keyword>
<evidence type="ECO:0000313" key="21">
    <source>
        <dbReference type="Proteomes" id="UP001234178"/>
    </source>
</evidence>
<keyword evidence="13 15" id="KW-0807">Transducer</keyword>
<dbReference type="InterPro" id="IPR000921">
    <property type="entry name" value="Histamine_H1_rcpt"/>
</dbReference>
<dbReference type="PANTHER" id="PTHR24248">
    <property type="entry name" value="ADRENERGIC RECEPTOR-RELATED G-PROTEIN COUPLED RECEPTOR"/>
    <property type="match status" value="1"/>
</dbReference>
<feature type="chain" id="PRO_5046340793" description="Histamine H1 receptor" evidence="18">
    <location>
        <begin position="19"/>
        <end position="547"/>
    </location>
</feature>
<dbReference type="EMBL" id="JAOYFB010000004">
    <property type="protein sequence ID" value="KAK4012477.1"/>
    <property type="molecule type" value="Genomic_DNA"/>
</dbReference>
<feature type="transmembrane region" description="Helical" evidence="17">
    <location>
        <begin position="61"/>
        <end position="81"/>
    </location>
</feature>
<feature type="region of interest" description="Disordered" evidence="16">
    <location>
        <begin position="396"/>
        <end position="422"/>
    </location>
</feature>
<keyword evidence="12" id="KW-0325">Glycoprotein</keyword>
<evidence type="ECO:0000256" key="7">
    <source>
        <dbReference type="ARBA" id="ARBA00022989"/>
    </source>
</evidence>
<evidence type="ECO:0000256" key="6">
    <source>
        <dbReference type="ARBA" id="ARBA00022692"/>
    </source>
</evidence>
<keyword evidence="7 17" id="KW-1133">Transmembrane helix</keyword>
<dbReference type="PANTHER" id="PTHR24248:SF204">
    <property type="entry name" value="HISTAMINE H1 RECEPTOR"/>
    <property type="match status" value="1"/>
</dbReference>
<evidence type="ECO:0000256" key="2">
    <source>
        <dbReference type="ARBA" id="ARBA00010663"/>
    </source>
</evidence>
<feature type="transmembrane region" description="Helical" evidence="17">
    <location>
        <begin position="93"/>
        <end position="119"/>
    </location>
</feature>
<evidence type="ECO:0000256" key="13">
    <source>
        <dbReference type="ARBA" id="ARBA00023224"/>
    </source>
</evidence>
<dbReference type="SUPFAM" id="SSF81321">
    <property type="entry name" value="Family A G protein-coupled receptor-like"/>
    <property type="match status" value="1"/>
</dbReference>
<evidence type="ECO:0000259" key="19">
    <source>
        <dbReference type="PROSITE" id="PS50262"/>
    </source>
</evidence>
<evidence type="ECO:0000256" key="12">
    <source>
        <dbReference type="ARBA" id="ARBA00023180"/>
    </source>
</evidence>
<evidence type="ECO:0000256" key="9">
    <source>
        <dbReference type="ARBA" id="ARBA00023136"/>
    </source>
</evidence>
<keyword evidence="4" id="KW-1003">Cell membrane</keyword>
<protein>
    <recommendedName>
        <fullName evidence="3">Histamine H1 receptor</fullName>
    </recommendedName>
</protein>
<evidence type="ECO:0000256" key="5">
    <source>
        <dbReference type="ARBA" id="ARBA00022553"/>
    </source>
</evidence>
<keyword evidence="6 15" id="KW-0812">Transmembrane</keyword>
<organism evidence="20 21">
    <name type="scientific">Daphnia magna</name>
    <dbReference type="NCBI Taxonomy" id="35525"/>
    <lineage>
        <taxon>Eukaryota</taxon>
        <taxon>Metazoa</taxon>
        <taxon>Ecdysozoa</taxon>
        <taxon>Arthropoda</taxon>
        <taxon>Crustacea</taxon>
        <taxon>Branchiopoda</taxon>
        <taxon>Diplostraca</taxon>
        <taxon>Cladocera</taxon>
        <taxon>Anomopoda</taxon>
        <taxon>Daphniidae</taxon>
        <taxon>Daphnia</taxon>
    </lineage>
</organism>
<dbReference type="SMART" id="SM01381">
    <property type="entry name" value="7TM_GPCR_Srsx"/>
    <property type="match status" value="1"/>
</dbReference>
<dbReference type="PRINTS" id="PR00530">
    <property type="entry name" value="HISTAMINEH1R"/>
</dbReference>
<sequence length="547" mass="61309">MKSSWINESLLLVAPAAAATTEGESSKQDVTNKSLNGKDLNNVTDAISDDVQLAARVAMGIGLYMLAMVTCVGNGMVIHAIRTEKRLRKVSNLFIMSLAVADLVVGVFVMPISAIYVLTDRWYFGAWMCDAWLSIDYCASTASIFNLFVLSLDRYWSITSPLKYLRRRTKKRAFLMIAAAWTLSLLWILPVTGWSSMTDGIKLNSSPDSCDTEFADNITFKVTAAVANFYVPTLSMLYIYGRIFRTIRQRSRNDLGEVTVSTARRQPHQAPAIVSDHGDSTSLQAMETEDDVVEDQPNMRALERGLSTMARSWNHISGKFRWYSHRTSPGALQPAGSSRRLRADRSILDFYESLTLMELHGSDGGLDSAKQSTTHYIDVQVKVEYVDDVVDRRSSRHRLDSEKVSNRRQQQQVCRQSTKSNNHQGGIAATAIPSVLISQKERKAARQLGVIVCAFMVCWLPYFIVFLVVAVCPDCIGDTLFKITLWLGYINSTLNPVLYPLCNANFRRAFAKMLNKTCTCCRNSSFQRSQTYPLPVPPLPQSQQSRF</sequence>
<name>A0ABQ9ZHR6_9CRUS</name>
<evidence type="ECO:0000256" key="17">
    <source>
        <dbReference type="SAM" id="Phobius"/>
    </source>
</evidence>
<evidence type="ECO:0000256" key="14">
    <source>
        <dbReference type="ARBA" id="ARBA00045624"/>
    </source>
</evidence>
<evidence type="ECO:0000256" key="18">
    <source>
        <dbReference type="SAM" id="SignalP"/>
    </source>
</evidence>
<dbReference type="InterPro" id="IPR017452">
    <property type="entry name" value="GPCR_Rhodpsn_7TM"/>
</dbReference>
<evidence type="ECO:0000256" key="15">
    <source>
        <dbReference type="RuleBase" id="RU000688"/>
    </source>
</evidence>
<comment type="function">
    <text evidence="14">G-protein-coupled receptor for histamine, a biogenic amine that functions as an immune modulator and a neurotransmitter. Through the H1 receptor, histamine mediates the contraction of smooth muscles and increases capillary permeability due to contraction of terminal venules. Also mediates neurotransmission in the central nervous system and thereby regulates circadian rhythms, emotional and locomotor activities as well as cognitive functions.</text>
</comment>
<keyword evidence="18" id="KW-0732">Signal</keyword>
<keyword evidence="21" id="KW-1185">Reference proteome</keyword>
<feature type="domain" description="G-protein coupled receptors family 1 profile" evidence="19">
    <location>
        <begin position="73"/>
        <end position="499"/>
    </location>
</feature>
<feature type="transmembrane region" description="Helical" evidence="17">
    <location>
        <begin position="173"/>
        <end position="198"/>
    </location>
</feature>
<dbReference type="PROSITE" id="PS00237">
    <property type="entry name" value="G_PROTEIN_RECEP_F1_1"/>
    <property type="match status" value="1"/>
</dbReference>
<evidence type="ECO:0000256" key="8">
    <source>
        <dbReference type="ARBA" id="ARBA00023040"/>
    </source>
</evidence>
<evidence type="ECO:0000256" key="11">
    <source>
        <dbReference type="ARBA" id="ARBA00023170"/>
    </source>
</evidence>
<dbReference type="PRINTS" id="PR00237">
    <property type="entry name" value="GPCRRHODOPSN"/>
</dbReference>
<comment type="caution">
    <text evidence="20">The sequence shown here is derived from an EMBL/GenBank/DDBJ whole genome shotgun (WGS) entry which is preliminary data.</text>
</comment>
<keyword evidence="9 17" id="KW-0472">Membrane</keyword>
<dbReference type="Gene3D" id="1.20.1070.10">
    <property type="entry name" value="Rhodopsin 7-helix transmembrane proteins"/>
    <property type="match status" value="2"/>
</dbReference>
<evidence type="ECO:0000256" key="4">
    <source>
        <dbReference type="ARBA" id="ARBA00022475"/>
    </source>
</evidence>